<keyword evidence="7 14" id="KW-0732">Signal</keyword>
<evidence type="ECO:0000256" key="4">
    <source>
        <dbReference type="ARBA" id="ARBA00012448"/>
    </source>
</evidence>
<dbReference type="RefSeq" id="WP_352887301.1">
    <property type="nucleotide sequence ID" value="NZ_JBEPIJ010000002.1"/>
</dbReference>
<dbReference type="Pfam" id="PF07943">
    <property type="entry name" value="PBP5_C"/>
    <property type="match status" value="1"/>
</dbReference>
<keyword evidence="17" id="KW-1185">Reference proteome</keyword>
<dbReference type="InterPro" id="IPR012338">
    <property type="entry name" value="Beta-lactam/transpept-like"/>
</dbReference>
<keyword evidence="10" id="KW-0573">Peptidoglycan synthesis</keyword>
<dbReference type="SUPFAM" id="SSF69189">
    <property type="entry name" value="Penicillin-binding protein associated domain"/>
    <property type="match status" value="1"/>
</dbReference>
<evidence type="ECO:0000313" key="16">
    <source>
        <dbReference type="EMBL" id="MES0872982.1"/>
    </source>
</evidence>
<evidence type="ECO:0000256" key="11">
    <source>
        <dbReference type="ARBA" id="ARBA00023316"/>
    </source>
</evidence>
<comment type="caution">
    <text evidence="16">The sequence shown here is derived from an EMBL/GenBank/DDBJ whole genome shotgun (WGS) entry which is preliminary data.</text>
</comment>
<dbReference type="SUPFAM" id="SSF56601">
    <property type="entry name" value="beta-lactamase/transpeptidase-like"/>
    <property type="match status" value="1"/>
</dbReference>
<dbReference type="Gene3D" id="3.40.710.10">
    <property type="entry name" value="DD-peptidase/beta-lactamase superfamily"/>
    <property type="match status" value="1"/>
</dbReference>
<protein>
    <recommendedName>
        <fullName evidence="4">serine-type D-Ala-D-Ala carboxypeptidase</fullName>
        <ecNumber evidence="4">3.4.16.4</ecNumber>
    </recommendedName>
</protein>
<organism evidence="16 17">
    <name type="scientific">Sinimarinibacterium thermocellulolyticum</name>
    <dbReference type="NCBI Taxonomy" id="3170016"/>
    <lineage>
        <taxon>Bacteria</taxon>
        <taxon>Pseudomonadati</taxon>
        <taxon>Pseudomonadota</taxon>
        <taxon>Gammaproteobacteria</taxon>
        <taxon>Nevskiales</taxon>
        <taxon>Nevskiaceae</taxon>
        <taxon>Sinimarinibacterium</taxon>
    </lineage>
</organism>
<evidence type="ECO:0000256" key="14">
    <source>
        <dbReference type="SAM" id="SignalP"/>
    </source>
</evidence>
<dbReference type="InterPro" id="IPR001967">
    <property type="entry name" value="Peptidase_S11_N"/>
</dbReference>
<evidence type="ECO:0000256" key="12">
    <source>
        <dbReference type="ARBA" id="ARBA00034000"/>
    </source>
</evidence>
<dbReference type="EC" id="3.4.16.4" evidence="4"/>
<comment type="function">
    <text evidence="1">Removes C-terminal D-alanyl residues from sugar-peptide cell wall precursors.</text>
</comment>
<keyword evidence="9" id="KW-0133">Cell shape</keyword>
<dbReference type="Proteomes" id="UP001465331">
    <property type="component" value="Unassembled WGS sequence"/>
</dbReference>
<evidence type="ECO:0000256" key="8">
    <source>
        <dbReference type="ARBA" id="ARBA00022801"/>
    </source>
</evidence>
<evidence type="ECO:0000256" key="3">
    <source>
        <dbReference type="ARBA" id="ARBA00007164"/>
    </source>
</evidence>
<reference evidence="16 17" key="1">
    <citation type="submission" date="2024-06" db="EMBL/GenBank/DDBJ databases">
        <authorList>
            <person name="Li Z."/>
            <person name="Jiang Y."/>
        </authorList>
    </citation>
    <scope>NUCLEOTIDE SEQUENCE [LARGE SCALE GENOMIC DNA]</scope>
    <source>
        <strain evidence="16 17">HSW-8</strain>
    </source>
</reference>
<dbReference type="SMART" id="SM00936">
    <property type="entry name" value="PBP5_C"/>
    <property type="match status" value="1"/>
</dbReference>
<evidence type="ECO:0000256" key="6">
    <source>
        <dbReference type="ARBA" id="ARBA00022670"/>
    </source>
</evidence>
<comment type="pathway">
    <text evidence="2">Cell wall biogenesis; peptidoglycan biosynthesis.</text>
</comment>
<evidence type="ECO:0000256" key="5">
    <source>
        <dbReference type="ARBA" id="ARBA00022645"/>
    </source>
</evidence>
<dbReference type="Gene3D" id="2.60.410.10">
    <property type="entry name" value="D-Ala-D-Ala carboxypeptidase, C-terminal domain"/>
    <property type="match status" value="1"/>
</dbReference>
<dbReference type="InterPro" id="IPR018044">
    <property type="entry name" value="Peptidase_S11"/>
</dbReference>
<evidence type="ECO:0000313" key="17">
    <source>
        <dbReference type="Proteomes" id="UP001465331"/>
    </source>
</evidence>
<feature type="signal peptide" evidence="14">
    <location>
        <begin position="1"/>
        <end position="19"/>
    </location>
</feature>
<keyword evidence="6" id="KW-0645">Protease</keyword>
<evidence type="ECO:0000256" key="13">
    <source>
        <dbReference type="RuleBase" id="RU004016"/>
    </source>
</evidence>
<sequence>MKGFLRLLCLACLPSVVIAEVPAPPDIAATSYVLYDFDSRQVLAEKNAMQRVEPASITKIMTAYVAFDELARGHVRLDDQVLISEKAWRTEGSRTFVEVGKRVRFEDLLMGSIVQSGNDATVAIAEHIAGDEAVFAELMNKHAARLGMKDTHYVNSTGLPHPQHYTTAHDVALLSDALIRDFPEDYKRFAVREFTFGHRGAIRQPNRNLLLDMEPGADGIKTGHTEAAGYCLAASSVRDGRRLITVVMGTSGMRERATASKALLDYGFRFYENIALFGADKPVSRVRVWKGEVGELPVGVAETVALSLPRGSGDRLSIDPVVEAQVVAPIAAGQVLGTVTLSVDGKTLRTLPLVALQPVAEGGLLTQMIDTVRLWLDI</sequence>
<dbReference type="GO" id="GO:0004180">
    <property type="term" value="F:carboxypeptidase activity"/>
    <property type="evidence" value="ECO:0007669"/>
    <property type="project" value="UniProtKB-KW"/>
</dbReference>
<keyword evidence="11" id="KW-0961">Cell wall biogenesis/degradation</keyword>
<name>A0ABV2A6V7_9GAMM</name>
<feature type="chain" id="PRO_5047300965" description="serine-type D-Ala-D-Ala carboxypeptidase" evidence="14">
    <location>
        <begin position="20"/>
        <end position="378"/>
    </location>
</feature>
<dbReference type="InterPro" id="IPR015956">
    <property type="entry name" value="Peniciliin-bd_prot_C_sf"/>
</dbReference>
<dbReference type="InterPro" id="IPR012907">
    <property type="entry name" value="Peptidase_S11_C"/>
</dbReference>
<dbReference type="EMBL" id="JBEPIJ010000002">
    <property type="protein sequence ID" value="MES0872982.1"/>
    <property type="molecule type" value="Genomic_DNA"/>
</dbReference>
<proteinExistence type="inferred from homology"/>
<dbReference type="PANTHER" id="PTHR21581:SF6">
    <property type="entry name" value="TRAFFICKING PROTEIN PARTICLE COMPLEX SUBUNIT 12"/>
    <property type="match status" value="1"/>
</dbReference>
<keyword evidence="8 16" id="KW-0378">Hydrolase</keyword>
<comment type="catalytic activity">
    <reaction evidence="12">
        <text>Preferential cleavage: (Ac)2-L-Lys-D-Ala-|-D-Ala. Also transpeptidation of peptidyl-alanyl moieties that are N-acyl substituents of D-alanine.</text>
        <dbReference type="EC" id="3.4.16.4"/>
    </reaction>
</comment>
<comment type="similarity">
    <text evidence="3 13">Belongs to the peptidase S11 family.</text>
</comment>
<dbReference type="InterPro" id="IPR037167">
    <property type="entry name" value="Peptidase_S11_C_sf"/>
</dbReference>
<gene>
    <name evidence="16" type="ORF">ABSH63_03000</name>
</gene>
<evidence type="ECO:0000256" key="1">
    <source>
        <dbReference type="ARBA" id="ARBA00003217"/>
    </source>
</evidence>
<feature type="domain" description="Peptidase S11 D-Ala-D-Ala carboxypeptidase A C-terminal" evidence="15">
    <location>
        <begin position="271"/>
        <end position="361"/>
    </location>
</feature>
<evidence type="ECO:0000259" key="15">
    <source>
        <dbReference type="SMART" id="SM00936"/>
    </source>
</evidence>
<dbReference type="PANTHER" id="PTHR21581">
    <property type="entry name" value="D-ALANYL-D-ALANINE CARBOXYPEPTIDASE"/>
    <property type="match status" value="1"/>
</dbReference>
<evidence type="ECO:0000256" key="10">
    <source>
        <dbReference type="ARBA" id="ARBA00022984"/>
    </source>
</evidence>
<accession>A0ABV2A6V7</accession>
<evidence type="ECO:0000256" key="7">
    <source>
        <dbReference type="ARBA" id="ARBA00022729"/>
    </source>
</evidence>
<evidence type="ECO:0000256" key="9">
    <source>
        <dbReference type="ARBA" id="ARBA00022960"/>
    </source>
</evidence>
<keyword evidence="5 16" id="KW-0121">Carboxypeptidase</keyword>
<dbReference type="Pfam" id="PF00768">
    <property type="entry name" value="Peptidase_S11"/>
    <property type="match status" value="1"/>
</dbReference>
<evidence type="ECO:0000256" key="2">
    <source>
        <dbReference type="ARBA" id="ARBA00004752"/>
    </source>
</evidence>
<dbReference type="PRINTS" id="PR00725">
    <property type="entry name" value="DADACBPTASE1"/>
</dbReference>